<dbReference type="HOGENOM" id="CLU_1346430_0_0_2"/>
<dbReference type="AlphaFoldDB" id="A0A0E3PLC9"/>
<name>A0A0E3PLC9_9EURY</name>
<dbReference type="KEGG" id="msj:MSSAC_1008"/>
<sequence>MNSPLYTDQAGFPLSTKTEGFKELLKDPEVQECLKDIIRNCLHESDIFIRLDLIEENLGADESHCVGRDLAFEKGISEYDEEREPLPKILERVAKIYKEIDSIQCAGGAEQILEVNTLSDVRARLLVEKLESMTPRIGVRYMTSKEVGEFIQTEIAEEFRYKGKSREVRNDLMSYAVKKFPDKVRLGQSKYGKKPLRIELIEV</sequence>
<reference evidence="1 2" key="1">
    <citation type="submission" date="2014-07" db="EMBL/GenBank/DDBJ databases">
        <title>Methanogenic archaea and the global carbon cycle.</title>
        <authorList>
            <person name="Henriksen J.R."/>
            <person name="Luke J."/>
            <person name="Reinhart S."/>
            <person name="Benedict M.N."/>
            <person name="Youngblut N.D."/>
            <person name="Metcalf M.E."/>
            <person name="Whitaker R.J."/>
            <person name="Metcalf W.W."/>
        </authorList>
    </citation>
    <scope>NUCLEOTIDE SEQUENCE [LARGE SCALE GENOMIC DNA]</scope>
    <source>
        <strain evidence="1 2">C2J</strain>
    </source>
</reference>
<protein>
    <submittedName>
        <fullName evidence="1">Uncharacterized protein</fullName>
    </submittedName>
</protein>
<dbReference type="Proteomes" id="UP000033123">
    <property type="component" value="Chromosome"/>
</dbReference>
<evidence type="ECO:0000313" key="2">
    <source>
        <dbReference type="Proteomes" id="UP000033123"/>
    </source>
</evidence>
<gene>
    <name evidence="1" type="ORF">MSSAC_1008</name>
</gene>
<evidence type="ECO:0000313" key="1">
    <source>
        <dbReference type="EMBL" id="AKB35598.1"/>
    </source>
</evidence>
<dbReference type="EMBL" id="CP009508">
    <property type="protein sequence ID" value="AKB35598.1"/>
    <property type="molecule type" value="Genomic_DNA"/>
</dbReference>
<dbReference type="PATRIC" id="fig|1434118.4.peg.1299"/>
<organism evidence="1 2">
    <name type="scientific">Methanosarcina siciliae C2J</name>
    <dbReference type="NCBI Taxonomy" id="1434118"/>
    <lineage>
        <taxon>Archaea</taxon>
        <taxon>Methanobacteriati</taxon>
        <taxon>Methanobacteriota</taxon>
        <taxon>Stenosarchaea group</taxon>
        <taxon>Methanomicrobia</taxon>
        <taxon>Methanosarcinales</taxon>
        <taxon>Methanosarcinaceae</taxon>
        <taxon>Methanosarcina</taxon>
    </lineage>
</organism>
<proteinExistence type="predicted"/>
<accession>A0A0E3PLC9</accession>